<reference evidence="4" key="1">
    <citation type="submission" date="2025-08" db="UniProtKB">
        <authorList>
            <consortium name="RefSeq"/>
        </authorList>
    </citation>
    <scope>IDENTIFICATION</scope>
</reference>
<protein>
    <submittedName>
        <fullName evidence="4">Serotriflin</fullName>
    </submittedName>
</protein>
<evidence type="ECO:0000256" key="1">
    <source>
        <dbReference type="SAM" id="SignalP"/>
    </source>
</evidence>
<dbReference type="RefSeq" id="XP_012937597.1">
    <property type="nucleotide sequence ID" value="XM_013082143.2"/>
</dbReference>
<sequence length="343" mass="38016">MILSHLTSAPKGYLIFSVILTLRVPDAVAAYCHPKFRQSVQIPAGHTHTACLDKSPVARSRVPTEAEKKEIVDLHNQLRARVQPPATNMLKLSWDDELAMLAQKWAEACDKEDGELHHDTYRSIPGRFSVGQNLMMGGKNFKGGINGWYIEHKDYTYGEKTGPAEFARALIGHYTQLAWARTYKIGCGAADCDGRSFFVCNYGPAGNIVPFKGPYETGRRCSKCKTCVDDGLCDCKHSECYGSSTLNTETCACECKKFDFLEAPDCHVNCTGSGKDARQCGRKKNFVEKKCTEGFVQAACPHQCRVCPYSDPSYKDDTAELTSPSMLMTWVLTTLTVAFLCLL</sequence>
<feature type="domain" description="SCP" evidence="2">
    <location>
        <begin position="66"/>
        <end position="210"/>
    </location>
</feature>
<organism evidence="3 4">
    <name type="scientific">Aplysia californica</name>
    <name type="common">California sea hare</name>
    <dbReference type="NCBI Taxonomy" id="6500"/>
    <lineage>
        <taxon>Eukaryota</taxon>
        <taxon>Metazoa</taxon>
        <taxon>Spiralia</taxon>
        <taxon>Lophotrochozoa</taxon>
        <taxon>Mollusca</taxon>
        <taxon>Gastropoda</taxon>
        <taxon>Heterobranchia</taxon>
        <taxon>Euthyneura</taxon>
        <taxon>Tectipleura</taxon>
        <taxon>Aplysiida</taxon>
        <taxon>Aplysioidea</taxon>
        <taxon>Aplysiidae</taxon>
        <taxon>Aplysia</taxon>
    </lineage>
</organism>
<evidence type="ECO:0000313" key="3">
    <source>
        <dbReference type="Proteomes" id="UP000694888"/>
    </source>
</evidence>
<name>A0ABM0ZZA2_APLCA</name>
<dbReference type="GeneID" id="101864297"/>
<feature type="chain" id="PRO_5045231674" evidence="1">
    <location>
        <begin position="30"/>
        <end position="343"/>
    </location>
</feature>
<dbReference type="PROSITE" id="PS01010">
    <property type="entry name" value="CRISP_2"/>
    <property type="match status" value="1"/>
</dbReference>
<accession>A0ABM0ZZA2</accession>
<dbReference type="Pfam" id="PF00188">
    <property type="entry name" value="CAP"/>
    <property type="match status" value="1"/>
</dbReference>
<dbReference type="InterPro" id="IPR001283">
    <property type="entry name" value="CRISP-related"/>
</dbReference>
<gene>
    <name evidence="4" type="primary">LOC101864297</name>
</gene>
<dbReference type="InterPro" id="IPR018244">
    <property type="entry name" value="Allrgn_V5/Tpx1_CS"/>
</dbReference>
<evidence type="ECO:0000259" key="2">
    <source>
        <dbReference type="SMART" id="SM00198"/>
    </source>
</evidence>
<dbReference type="InterPro" id="IPR014044">
    <property type="entry name" value="CAP_dom"/>
</dbReference>
<dbReference type="PROSITE" id="PS01009">
    <property type="entry name" value="CRISP_1"/>
    <property type="match status" value="1"/>
</dbReference>
<proteinExistence type="predicted"/>
<dbReference type="Gene3D" id="3.40.33.10">
    <property type="entry name" value="CAP"/>
    <property type="match status" value="1"/>
</dbReference>
<keyword evidence="3" id="KW-1185">Reference proteome</keyword>
<dbReference type="PRINTS" id="PR00837">
    <property type="entry name" value="V5TPXLIKE"/>
</dbReference>
<dbReference type="SMART" id="SM00198">
    <property type="entry name" value="SCP"/>
    <property type="match status" value="1"/>
</dbReference>
<evidence type="ECO:0000313" key="4">
    <source>
        <dbReference type="RefSeq" id="XP_012937597.1"/>
    </source>
</evidence>
<dbReference type="Proteomes" id="UP000694888">
    <property type="component" value="Unplaced"/>
</dbReference>
<dbReference type="PANTHER" id="PTHR10334">
    <property type="entry name" value="CYSTEINE-RICH SECRETORY PROTEIN-RELATED"/>
    <property type="match status" value="1"/>
</dbReference>
<keyword evidence="1" id="KW-0732">Signal</keyword>
<feature type="signal peptide" evidence="1">
    <location>
        <begin position="1"/>
        <end position="29"/>
    </location>
</feature>
<dbReference type="InterPro" id="IPR035940">
    <property type="entry name" value="CAP_sf"/>
</dbReference>
<dbReference type="SUPFAM" id="SSF55797">
    <property type="entry name" value="PR-1-like"/>
    <property type="match status" value="1"/>
</dbReference>